<keyword evidence="8" id="KW-1185">Reference proteome</keyword>
<reference evidence="7 8" key="1">
    <citation type="submission" date="2020-08" db="EMBL/GenBank/DDBJ databases">
        <title>Genomic Encyclopedia of Type Strains, Phase IV (KMG-IV): sequencing the most valuable type-strain genomes for metagenomic binning, comparative biology and taxonomic classification.</title>
        <authorList>
            <person name="Goeker M."/>
        </authorList>
    </citation>
    <scope>NUCLEOTIDE SEQUENCE [LARGE SCALE GENOMIC DNA]</scope>
    <source>
        <strain evidence="7 8">DSM 12706</strain>
    </source>
</reference>
<comment type="similarity">
    <text evidence="1">Belongs to the membrane fusion protein (MFP) (TC 8.A.1) family.</text>
</comment>
<dbReference type="PANTHER" id="PTHR30469">
    <property type="entry name" value="MULTIDRUG RESISTANCE PROTEIN MDTA"/>
    <property type="match status" value="1"/>
</dbReference>
<dbReference type="SUPFAM" id="SSF111369">
    <property type="entry name" value="HlyD-like secretion proteins"/>
    <property type="match status" value="1"/>
</dbReference>
<keyword evidence="3" id="KW-0812">Transmembrane</keyword>
<dbReference type="AlphaFoldDB" id="A0A7W7Z1I6"/>
<feature type="region of interest" description="Disordered" evidence="2">
    <location>
        <begin position="386"/>
        <end position="419"/>
    </location>
</feature>
<dbReference type="Proteomes" id="UP000542353">
    <property type="component" value="Unassembled WGS sequence"/>
</dbReference>
<evidence type="ECO:0000256" key="3">
    <source>
        <dbReference type="SAM" id="Phobius"/>
    </source>
</evidence>
<comment type="caution">
    <text evidence="7">The sequence shown here is derived from an EMBL/GenBank/DDBJ whole genome shotgun (WGS) entry which is preliminary data.</text>
</comment>
<dbReference type="InterPro" id="IPR058624">
    <property type="entry name" value="MdtA-like_HH"/>
</dbReference>
<dbReference type="InterPro" id="IPR006143">
    <property type="entry name" value="RND_pump_MFP"/>
</dbReference>
<evidence type="ECO:0000259" key="5">
    <source>
        <dbReference type="Pfam" id="PF25917"/>
    </source>
</evidence>
<evidence type="ECO:0000259" key="4">
    <source>
        <dbReference type="Pfam" id="PF25876"/>
    </source>
</evidence>
<dbReference type="FunFam" id="2.40.30.170:FF:000010">
    <property type="entry name" value="Efflux RND transporter periplasmic adaptor subunit"/>
    <property type="match status" value="1"/>
</dbReference>
<evidence type="ECO:0000256" key="2">
    <source>
        <dbReference type="SAM" id="MobiDB-lite"/>
    </source>
</evidence>
<feature type="compositionally biased region" description="Basic and acidic residues" evidence="2">
    <location>
        <begin position="1"/>
        <end position="11"/>
    </location>
</feature>
<organism evidence="7 8">
    <name type="scientific">Rhodopseudomonas rhenobacensis</name>
    <dbReference type="NCBI Taxonomy" id="87461"/>
    <lineage>
        <taxon>Bacteria</taxon>
        <taxon>Pseudomonadati</taxon>
        <taxon>Pseudomonadota</taxon>
        <taxon>Alphaproteobacteria</taxon>
        <taxon>Hyphomicrobiales</taxon>
        <taxon>Nitrobacteraceae</taxon>
        <taxon>Rhodopseudomonas</taxon>
    </lineage>
</organism>
<dbReference type="Gene3D" id="2.40.420.20">
    <property type="match status" value="1"/>
</dbReference>
<accession>A0A7W7Z1I6</accession>
<keyword evidence="3" id="KW-0472">Membrane</keyword>
<dbReference type="Pfam" id="PF25954">
    <property type="entry name" value="Beta-barrel_RND_2"/>
    <property type="match status" value="1"/>
</dbReference>
<sequence>MSIDHPPREPEPFAPEPIASEPDAPPPRVSRRKLGIAGVIGLVVAGVVVVTGIMAREKSSAELRDWTDAQAMPSVAVALPDAKLLKATLDLPGRLEAYYRAPIFARVSGYLKSWSADIGAKVKAGQVIAEIEAPDLDQQLLQARADLASQQASARLSEATLNRRKTLVASNFVSAQEIDERTADLANKKAAVNSGQANVERLEALAGYKNITVPFDGVITERNTDVGALISGGAGTGPAMFVVSDIKKLRVYVNVPQSYVPAIKIGAKAALTLPDYPNRTFTATLEASSQAVDVGSGTTRMQLALDNAGGELMPGGYANVRLNLSRDGAPLHIPASALVFGAAGLRVATVGADDRVLFKQVKIARDLGRDIELAAGVAADDRIITAPPDGISDGDAVRVVSGPKPGKPATASEKQDSKG</sequence>
<evidence type="ECO:0000256" key="1">
    <source>
        <dbReference type="ARBA" id="ARBA00009477"/>
    </source>
</evidence>
<dbReference type="Gene3D" id="2.40.30.170">
    <property type="match status" value="1"/>
</dbReference>
<dbReference type="NCBIfam" id="TIGR01730">
    <property type="entry name" value="RND_mfp"/>
    <property type="match status" value="1"/>
</dbReference>
<evidence type="ECO:0000313" key="7">
    <source>
        <dbReference type="EMBL" id="MBB5046184.1"/>
    </source>
</evidence>
<feature type="transmembrane region" description="Helical" evidence="3">
    <location>
        <begin position="34"/>
        <end position="55"/>
    </location>
</feature>
<evidence type="ECO:0000259" key="6">
    <source>
        <dbReference type="Pfam" id="PF25954"/>
    </source>
</evidence>
<feature type="domain" description="Multidrug resistance protein MdtA-like barrel-sandwich hybrid" evidence="5">
    <location>
        <begin position="103"/>
        <end position="235"/>
    </location>
</feature>
<evidence type="ECO:0000313" key="8">
    <source>
        <dbReference type="Proteomes" id="UP000542353"/>
    </source>
</evidence>
<proteinExistence type="inferred from homology"/>
<dbReference type="GO" id="GO:0015562">
    <property type="term" value="F:efflux transmembrane transporter activity"/>
    <property type="evidence" value="ECO:0007669"/>
    <property type="project" value="TreeGrafter"/>
</dbReference>
<name>A0A7W7Z1I6_9BRAD</name>
<dbReference type="RefSeq" id="WP_210313246.1">
    <property type="nucleotide sequence ID" value="NZ_JACHIH010000003.1"/>
</dbReference>
<dbReference type="Gene3D" id="1.10.287.470">
    <property type="entry name" value="Helix hairpin bin"/>
    <property type="match status" value="1"/>
</dbReference>
<dbReference type="EMBL" id="JACHIH010000003">
    <property type="protein sequence ID" value="MBB5046184.1"/>
    <property type="molecule type" value="Genomic_DNA"/>
</dbReference>
<feature type="region of interest" description="Disordered" evidence="2">
    <location>
        <begin position="1"/>
        <end position="27"/>
    </location>
</feature>
<dbReference type="Pfam" id="PF25876">
    <property type="entry name" value="HH_MFP_RND"/>
    <property type="match status" value="1"/>
</dbReference>
<feature type="domain" description="Multidrug resistance protein MdtA-like alpha-helical hairpin" evidence="4">
    <location>
        <begin position="139"/>
        <end position="200"/>
    </location>
</feature>
<protein>
    <submittedName>
        <fullName evidence="7">RND family efflux transporter MFP subunit</fullName>
    </submittedName>
</protein>
<gene>
    <name evidence="7" type="ORF">HNR60_000926</name>
</gene>
<dbReference type="PANTHER" id="PTHR30469:SF37">
    <property type="entry name" value="RAGD PROTEIN"/>
    <property type="match status" value="1"/>
</dbReference>
<dbReference type="Pfam" id="PF25917">
    <property type="entry name" value="BSH_RND"/>
    <property type="match status" value="1"/>
</dbReference>
<keyword evidence="3" id="KW-1133">Transmembrane helix</keyword>
<dbReference type="Gene3D" id="2.40.50.100">
    <property type="match status" value="1"/>
</dbReference>
<dbReference type="GO" id="GO:1990281">
    <property type="term" value="C:efflux pump complex"/>
    <property type="evidence" value="ECO:0007669"/>
    <property type="project" value="TreeGrafter"/>
</dbReference>
<feature type="domain" description="CusB-like beta-barrel" evidence="6">
    <location>
        <begin position="252"/>
        <end position="323"/>
    </location>
</feature>
<dbReference type="InterPro" id="IPR058792">
    <property type="entry name" value="Beta-barrel_RND_2"/>
</dbReference>
<dbReference type="InterPro" id="IPR058625">
    <property type="entry name" value="MdtA-like_BSH"/>
</dbReference>